<dbReference type="PANTHER" id="PTHR11014">
    <property type="entry name" value="PEPTIDASE M20 FAMILY MEMBER"/>
    <property type="match status" value="1"/>
</dbReference>
<evidence type="ECO:0000256" key="1">
    <source>
        <dbReference type="ARBA" id="ARBA00022801"/>
    </source>
</evidence>
<feature type="domain" description="Peptidase M20 dimerisation" evidence="3">
    <location>
        <begin position="189"/>
        <end position="281"/>
    </location>
</feature>
<feature type="binding site" evidence="2">
    <location>
        <position position="166"/>
    </location>
    <ligand>
        <name>Mn(2+)</name>
        <dbReference type="ChEBI" id="CHEBI:29035"/>
        <label>2</label>
    </ligand>
</feature>
<keyword evidence="2" id="KW-0464">Manganese</keyword>
<keyword evidence="1 4" id="KW-0378">Hydrolase</keyword>
<protein>
    <submittedName>
        <fullName evidence="4">Amidohydrolase</fullName>
    </submittedName>
</protein>
<dbReference type="InterPro" id="IPR011650">
    <property type="entry name" value="Peptidase_M20_dimer"/>
</dbReference>
<dbReference type="GO" id="GO:0050118">
    <property type="term" value="F:N-acetyldiaminopimelate deacetylase activity"/>
    <property type="evidence" value="ECO:0007669"/>
    <property type="project" value="UniProtKB-ARBA"/>
</dbReference>
<keyword evidence="5" id="KW-1185">Reference proteome</keyword>
<dbReference type="Gene3D" id="3.30.70.360">
    <property type="match status" value="1"/>
</dbReference>
<dbReference type="NCBIfam" id="TIGR01891">
    <property type="entry name" value="amidohydrolases"/>
    <property type="match status" value="1"/>
</dbReference>
<evidence type="ECO:0000313" key="4">
    <source>
        <dbReference type="EMBL" id="SDL79384.1"/>
    </source>
</evidence>
<comment type="cofactor">
    <cofactor evidence="2">
        <name>Mn(2+)</name>
        <dbReference type="ChEBI" id="CHEBI:29035"/>
    </cofactor>
    <text evidence="2">The Mn(2+) ion enhances activity.</text>
</comment>
<dbReference type="Pfam" id="PF01546">
    <property type="entry name" value="Peptidase_M20"/>
    <property type="match status" value="1"/>
</dbReference>
<dbReference type="GO" id="GO:0019877">
    <property type="term" value="P:diaminopimelate biosynthetic process"/>
    <property type="evidence" value="ECO:0007669"/>
    <property type="project" value="UniProtKB-ARBA"/>
</dbReference>
<reference evidence="4 5" key="1">
    <citation type="submission" date="2016-10" db="EMBL/GenBank/DDBJ databases">
        <authorList>
            <person name="de Groot N.N."/>
        </authorList>
    </citation>
    <scope>NUCLEOTIDE SEQUENCE [LARGE SCALE GENOMIC DNA]</scope>
    <source>
        <strain evidence="4 5">SLAS-1</strain>
    </source>
</reference>
<dbReference type="PIRSF" id="PIRSF005962">
    <property type="entry name" value="Pept_M20D_amidohydro"/>
    <property type="match status" value="1"/>
</dbReference>
<dbReference type="STRING" id="321763.SAMN04488692_10952"/>
<dbReference type="RefSeq" id="WP_234985530.1">
    <property type="nucleotide sequence ID" value="NZ_FNGO01000009.1"/>
</dbReference>
<dbReference type="InterPro" id="IPR017439">
    <property type="entry name" value="Amidohydrolase"/>
</dbReference>
<feature type="binding site" evidence="2">
    <location>
        <position position="366"/>
    </location>
    <ligand>
        <name>Mn(2+)</name>
        <dbReference type="ChEBI" id="CHEBI:29035"/>
        <label>2</label>
    </ligand>
</feature>
<accession>A0A1G9MZ31</accession>
<feature type="binding site" evidence="2">
    <location>
        <position position="104"/>
    </location>
    <ligand>
        <name>Mn(2+)</name>
        <dbReference type="ChEBI" id="CHEBI:29035"/>
        <label>2</label>
    </ligand>
</feature>
<feature type="binding site" evidence="2">
    <location>
        <position position="140"/>
    </location>
    <ligand>
        <name>Mn(2+)</name>
        <dbReference type="ChEBI" id="CHEBI:29035"/>
        <label>2</label>
    </ligand>
</feature>
<dbReference type="InterPro" id="IPR002933">
    <property type="entry name" value="Peptidase_M20"/>
</dbReference>
<gene>
    <name evidence="4" type="ORF">SAMN04488692_10952</name>
</gene>
<feature type="binding site" evidence="2">
    <location>
        <position position="106"/>
    </location>
    <ligand>
        <name>Mn(2+)</name>
        <dbReference type="ChEBI" id="CHEBI:29035"/>
        <label>2</label>
    </ligand>
</feature>
<proteinExistence type="predicted"/>
<dbReference type="GO" id="GO:0046872">
    <property type="term" value="F:metal ion binding"/>
    <property type="evidence" value="ECO:0007669"/>
    <property type="project" value="UniProtKB-KW"/>
</dbReference>
<dbReference type="Gene3D" id="3.40.630.10">
    <property type="entry name" value="Zn peptidases"/>
    <property type="match status" value="1"/>
</dbReference>
<evidence type="ECO:0000313" key="5">
    <source>
        <dbReference type="Proteomes" id="UP000199476"/>
    </source>
</evidence>
<dbReference type="Pfam" id="PF07687">
    <property type="entry name" value="M20_dimer"/>
    <property type="match status" value="1"/>
</dbReference>
<dbReference type="PANTHER" id="PTHR11014:SF63">
    <property type="entry name" value="METALLOPEPTIDASE, PUTATIVE (AFU_ORTHOLOGUE AFUA_6G09600)-RELATED"/>
    <property type="match status" value="1"/>
</dbReference>
<dbReference type="FunFam" id="3.30.70.360:FF:000001">
    <property type="entry name" value="N-acetyldiaminopimelate deacetylase"/>
    <property type="match status" value="1"/>
</dbReference>
<dbReference type="InterPro" id="IPR036264">
    <property type="entry name" value="Bact_exopeptidase_dim_dom"/>
</dbReference>
<dbReference type="SUPFAM" id="SSF55031">
    <property type="entry name" value="Bacterial exopeptidase dimerisation domain"/>
    <property type="match status" value="1"/>
</dbReference>
<sequence length="397" mass="43766">METELKNVLTELEPQMVEIRREIHRNPELGFEEEETAALIGETLAEQGIETETGIAKTGLVALVGEEDSEGPVVGIRADMDALSLSEHCTTDYCSREKDKMHACGHDGHVAIALGTALAAERLSEYLPGQIKFIFQPAEEGPGGAEPMISEGVLQNPDVDCLLALHIWDKAEAGEIEIKKGPTFAAIDEFDLELRGASAHGACPHHGKDTVVIASEIIQKLQSLVSREVNPAAGSVISIGKILGGDRRNILAGSVEMEATVRALSEEVRDFLERRIEEIISGTCALNNIDYDLEYRRLYPPLINDKDLAELVRREAEKVDNVERVRVAEQPTMGGEDFAYFARELPAFMFWLGGQNPEKGITAPLHNPNFDFDESIMKSGAEVFLRSARKLMMDWQD</sequence>
<evidence type="ECO:0000256" key="2">
    <source>
        <dbReference type="PIRSR" id="PIRSR005962-1"/>
    </source>
</evidence>
<organism evidence="4 5">
    <name type="scientific">Halarsenatibacter silvermanii</name>
    <dbReference type="NCBI Taxonomy" id="321763"/>
    <lineage>
        <taxon>Bacteria</taxon>
        <taxon>Bacillati</taxon>
        <taxon>Bacillota</taxon>
        <taxon>Clostridia</taxon>
        <taxon>Halanaerobiales</taxon>
        <taxon>Halarsenatibacteraceae</taxon>
        <taxon>Halarsenatibacter</taxon>
    </lineage>
</organism>
<keyword evidence="2" id="KW-0479">Metal-binding</keyword>
<dbReference type="SUPFAM" id="SSF53187">
    <property type="entry name" value="Zn-dependent exopeptidases"/>
    <property type="match status" value="1"/>
</dbReference>
<evidence type="ECO:0000259" key="3">
    <source>
        <dbReference type="Pfam" id="PF07687"/>
    </source>
</evidence>
<name>A0A1G9MZ31_9FIRM</name>
<dbReference type="Proteomes" id="UP000199476">
    <property type="component" value="Unassembled WGS sequence"/>
</dbReference>
<dbReference type="EMBL" id="FNGO01000009">
    <property type="protein sequence ID" value="SDL79384.1"/>
    <property type="molecule type" value="Genomic_DNA"/>
</dbReference>
<dbReference type="AlphaFoldDB" id="A0A1G9MZ31"/>